<accession>A0ABV3K664</accession>
<dbReference type="CDD" id="cd00093">
    <property type="entry name" value="HTH_XRE"/>
    <property type="match status" value="1"/>
</dbReference>
<keyword evidence="4" id="KW-1185">Reference proteome</keyword>
<dbReference type="PROSITE" id="PS50943">
    <property type="entry name" value="HTH_CROC1"/>
    <property type="match status" value="1"/>
</dbReference>
<evidence type="ECO:0000313" key="3">
    <source>
        <dbReference type="EMBL" id="MEV5509999.1"/>
    </source>
</evidence>
<sequence>MPPKTLDPSTSAAAFYGWNLREERLRKGMTQQQLGTAIHVSNTRIAQIERVTGAPPTLDNSRDFDRVFRKDRFFESLWRMVRRERFPDKYRRFMELEAQAGEISEYAAACVPGLLQTKEYARCLLGHGLEATDEELQNRLAARLDRQTLLTGPSAPRYWVILDEAVLLRPCGKATVMQDQLISLLKAGAQPRVTLQVLPFASGPHPSMGGSMTVLELLNGSKAVYTEGAFEGHLVDEKTMVAPYATAYDQLRALALPPEDSAKLIKHIAEDIYSDTRLPTRSQRRRVAKKQLQQPRRGTVRRSR</sequence>
<dbReference type="SMART" id="SM00530">
    <property type="entry name" value="HTH_XRE"/>
    <property type="match status" value="1"/>
</dbReference>
<proteinExistence type="predicted"/>
<dbReference type="RefSeq" id="WP_109279814.1">
    <property type="nucleotide sequence ID" value="NZ_JBFAUK010000026.1"/>
</dbReference>
<dbReference type="SUPFAM" id="SSF47413">
    <property type="entry name" value="lambda repressor-like DNA-binding domains"/>
    <property type="match status" value="1"/>
</dbReference>
<reference evidence="3 4" key="1">
    <citation type="submission" date="2024-06" db="EMBL/GenBank/DDBJ databases">
        <title>The Natural Products Discovery Center: Release of the First 8490 Sequenced Strains for Exploring Actinobacteria Biosynthetic Diversity.</title>
        <authorList>
            <person name="Kalkreuter E."/>
            <person name="Kautsar S.A."/>
            <person name="Yang D."/>
            <person name="Bader C.D."/>
            <person name="Teijaro C.N."/>
            <person name="Fluegel L."/>
            <person name="Davis C.M."/>
            <person name="Simpson J.R."/>
            <person name="Lauterbach L."/>
            <person name="Steele A.D."/>
            <person name="Gui C."/>
            <person name="Meng S."/>
            <person name="Li G."/>
            <person name="Viehrig K."/>
            <person name="Ye F."/>
            <person name="Su P."/>
            <person name="Kiefer A.F."/>
            <person name="Nichols A."/>
            <person name="Cepeda A.J."/>
            <person name="Yan W."/>
            <person name="Fan B."/>
            <person name="Jiang Y."/>
            <person name="Adhikari A."/>
            <person name="Zheng C.-J."/>
            <person name="Schuster L."/>
            <person name="Cowan T.M."/>
            <person name="Smanski M.J."/>
            <person name="Chevrette M.G."/>
            <person name="De Carvalho L.P.S."/>
            <person name="Shen B."/>
        </authorList>
    </citation>
    <scope>NUCLEOTIDE SEQUENCE [LARGE SCALE GENOMIC DNA]</scope>
    <source>
        <strain evidence="3 4">NPDC052347</strain>
    </source>
</reference>
<evidence type="ECO:0000256" key="1">
    <source>
        <dbReference type="SAM" id="MobiDB-lite"/>
    </source>
</evidence>
<dbReference type="InterPro" id="IPR043917">
    <property type="entry name" value="DUF5753"/>
</dbReference>
<feature type="domain" description="HTH cro/C1-type" evidence="2">
    <location>
        <begin position="20"/>
        <end position="50"/>
    </location>
</feature>
<dbReference type="Pfam" id="PF19054">
    <property type="entry name" value="DUF5753"/>
    <property type="match status" value="1"/>
</dbReference>
<comment type="caution">
    <text evidence="3">The sequence shown here is derived from an EMBL/GenBank/DDBJ whole genome shotgun (WGS) entry which is preliminary data.</text>
</comment>
<name>A0ABV3K664_STRON</name>
<organism evidence="3 4">
    <name type="scientific">Streptomyces orinoci</name>
    <name type="common">Streptoverticillium orinoci</name>
    <dbReference type="NCBI Taxonomy" id="67339"/>
    <lineage>
        <taxon>Bacteria</taxon>
        <taxon>Bacillati</taxon>
        <taxon>Actinomycetota</taxon>
        <taxon>Actinomycetes</taxon>
        <taxon>Kitasatosporales</taxon>
        <taxon>Streptomycetaceae</taxon>
        <taxon>Streptomyces</taxon>
    </lineage>
</organism>
<dbReference type="EMBL" id="JBFAUK010000026">
    <property type="protein sequence ID" value="MEV5509999.1"/>
    <property type="molecule type" value="Genomic_DNA"/>
</dbReference>
<dbReference type="InterPro" id="IPR001387">
    <property type="entry name" value="Cro/C1-type_HTH"/>
</dbReference>
<dbReference type="Gene3D" id="1.10.260.40">
    <property type="entry name" value="lambda repressor-like DNA-binding domains"/>
    <property type="match status" value="1"/>
</dbReference>
<dbReference type="InterPro" id="IPR010982">
    <property type="entry name" value="Lambda_DNA-bd_dom_sf"/>
</dbReference>
<gene>
    <name evidence="3" type="ORF">AB0L16_26770</name>
</gene>
<dbReference type="Pfam" id="PF01381">
    <property type="entry name" value="HTH_3"/>
    <property type="match status" value="1"/>
</dbReference>
<protein>
    <submittedName>
        <fullName evidence="3">Helix-turn-helix transcriptional regulator</fullName>
    </submittedName>
</protein>
<feature type="region of interest" description="Disordered" evidence="1">
    <location>
        <begin position="279"/>
        <end position="304"/>
    </location>
</feature>
<evidence type="ECO:0000313" key="4">
    <source>
        <dbReference type="Proteomes" id="UP001552594"/>
    </source>
</evidence>
<evidence type="ECO:0000259" key="2">
    <source>
        <dbReference type="PROSITE" id="PS50943"/>
    </source>
</evidence>
<dbReference type="Proteomes" id="UP001552594">
    <property type="component" value="Unassembled WGS sequence"/>
</dbReference>